<evidence type="ECO:0000259" key="2">
    <source>
        <dbReference type="Pfam" id="PF25231"/>
    </source>
</evidence>
<dbReference type="Proteomes" id="UP001065613">
    <property type="component" value="Chromosome"/>
</dbReference>
<dbReference type="EMBL" id="CP073041">
    <property type="protein sequence ID" value="UXE60220.1"/>
    <property type="molecule type" value="Genomic_DNA"/>
</dbReference>
<feature type="transmembrane region" description="Helical" evidence="1">
    <location>
        <begin position="88"/>
        <end position="119"/>
    </location>
</feature>
<keyword evidence="1" id="KW-0472">Membrane</keyword>
<dbReference type="KEGG" id="wna:KA717_32080"/>
<organism evidence="3">
    <name type="scientific">Woronichinia naegeliana WA131</name>
    <dbReference type="NCBI Taxonomy" id="2824559"/>
    <lineage>
        <taxon>Bacteria</taxon>
        <taxon>Bacillati</taxon>
        <taxon>Cyanobacteriota</taxon>
        <taxon>Cyanophyceae</taxon>
        <taxon>Synechococcales</taxon>
        <taxon>Coelosphaeriaceae</taxon>
        <taxon>Woronichinia</taxon>
    </lineage>
</organism>
<proteinExistence type="predicted"/>
<reference evidence="3" key="1">
    <citation type="submission" date="2021-04" db="EMBL/GenBank/DDBJ databases">
        <title>Genome sequence of Woronichinia naegeliana from Washington state freshwater lake bloom.</title>
        <authorList>
            <person name="Dreher T.W."/>
        </authorList>
    </citation>
    <scope>NUCLEOTIDE SEQUENCE</scope>
    <source>
        <strain evidence="3">WA131</strain>
    </source>
</reference>
<protein>
    <submittedName>
        <fullName evidence="3">DUF975 domain-containing protein</fullName>
    </submittedName>
</protein>
<dbReference type="InterPro" id="IPR057169">
    <property type="entry name" value="DUF7847"/>
</dbReference>
<keyword evidence="1" id="KW-1133">Transmembrane helix</keyword>
<sequence>MSKDNDFRATGESLSVGNVVSAGLRIYRDHFQPYYLEALRSYLWVLVPVYGWAKCLAIQGLLSRLAFYEVLEQPESIPEARLRVKPRLWSFLLTGLLIGLMVFGGVIITVLVMGMVGLFAGFSGQRGSPLAIVFVLLFIVLIFFFLFGYIWFYSRVALADLAIAIESVTDPVQAIKRSWQLTQGYVVRLQIIFFVAILITLPTAIIGNLGTLFLGDESPLASLIDLILTVALGALLIPFWQAIKAVIYYDLKSRKEGLGLSLTDEV</sequence>
<evidence type="ECO:0000256" key="1">
    <source>
        <dbReference type="SAM" id="Phobius"/>
    </source>
</evidence>
<gene>
    <name evidence="3" type="ORF">KA717_32080</name>
</gene>
<dbReference type="AlphaFoldDB" id="A0A977PW43"/>
<evidence type="ECO:0000313" key="3">
    <source>
        <dbReference type="EMBL" id="UXE60220.1"/>
    </source>
</evidence>
<dbReference type="Pfam" id="PF25231">
    <property type="entry name" value="DUF7847"/>
    <property type="match status" value="1"/>
</dbReference>
<feature type="domain" description="DUF7847" evidence="2">
    <location>
        <begin position="96"/>
        <end position="250"/>
    </location>
</feature>
<accession>A0A977PW43</accession>
<feature type="transmembrane region" description="Helical" evidence="1">
    <location>
        <begin position="185"/>
        <end position="206"/>
    </location>
</feature>
<feature type="transmembrane region" description="Helical" evidence="1">
    <location>
        <begin position="131"/>
        <end position="152"/>
    </location>
</feature>
<name>A0A977PW43_9CYAN</name>
<keyword evidence="1" id="KW-0812">Transmembrane</keyword>
<feature type="transmembrane region" description="Helical" evidence="1">
    <location>
        <begin position="226"/>
        <end position="249"/>
    </location>
</feature>